<accession>A0ACB8DC52</accession>
<evidence type="ECO:0000313" key="2">
    <source>
        <dbReference type="Proteomes" id="UP000821865"/>
    </source>
</evidence>
<evidence type="ECO:0000313" key="1">
    <source>
        <dbReference type="EMBL" id="KAH7965550.1"/>
    </source>
</evidence>
<organism evidence="1 2">
    <name type="scientific">Dermacentor silvarum</name>
    <name type="common">Tick</name>
    <dbReference type="NCBI Taxonomy" id="543639"/>
    <lineage>
        <taxon>Eukaryota</taxon>
        <taxon>Metazoa</taxon>
        <taxon>Ecdysozoa</taxon>
        <taxon>Arthropoda</taxon>
        <taxon>Chelicerata</taxon>
        <taxon>Arachnida</taxon>
        <taxon>Acari</taxon>
        <taxon>Parasitiformes</taxon>
        <taxon>Ixodida</taxon>
        <taxon>Ixodoidea</taxon>
        <taxon>Ixodidae</taxon>
        <taxon>Rhipicephalinae</taxon>
        <taxon>Dermacentor</taxon>
    </lineage>
</organism>
<gene>
    <name evidence="1" type="ORF">HPB49_008702</name>
</gene>
<name>A0ACB8DC52_DERSI</name>
<reference evidence="1" key="1">
    <citation type="submission" date="2020-05" db="EMBL/GenBank/DDBJ databases">
        <title>Large-scale comparative analyses of tick genomes elucidate their genetic diversity and vector capacities.</title>
        <authorList>
            <person name="Jia N."/>
            <person name="Wang J."/>
            <person name="Shi W."/>
            <person name="Du L."/>
            <person name="Sun Y."/>
            <person name="Zhan W."/>
            <person name="Jiang J."/>
            <person name="Wang Q."/>
            <person name="Zhang B."/>
            <person name="Ji P."/>
            <person name="Sakyi L.B."/>
            <person name="Cui X."/>
            <person name="Yuan T."/>
            <person name="Jiang B."/>
            <person name="Yang W."/>
            <person name="Lam T.T.-Y."/>
            <person name="Chang Q."/>
            <person name="Ding S."/>
            <person name="Wang X."/>
            <person name="Zhu J."/>
            <person name="Ruan X."/>
            <person name="Zhao L."/>
            <person name="Wei J."/>
            <person name="Que T."/>
            <person name="Du C."/>
            <person name="Cheng J."/>
            <person name="Dai P."/>
            <person name="Han X."/>
            <person name="Huang E."/>
            <person name="Gao Y."/>
            <person name="Liu J."/>
            <person name="Shao H."/>
            <person name="Ye R."/>
            <person name="Li L."/>
            <person name="Wei W."/>
            <person name="Wang X."/>
            <person name="Wang C."/>
            <person name="Yang T."/>
            <person name="Huo Q."/>
            <person name="Li W."/>
            <person name="Guo W."/>
            <person name="Chen H."/>
            <person name="Zhou L."/>
            <person name="Ni X."/>
            <person name="Tian J."/>
            <person name="Zhou Y."/>
            <person name="Sheng Y."/>
            <person name="Liu T."/>
            <person name="Pan Y."/>
            <person name="Xia L."/>
            <person name="Li J."/>
            <person name="Zhao F."/>
            <person name="Cao W."/>
        </authorList>
    </citation>
    <scope>NUCLEOTIDE SEQUENCE</scope>
    <source>
        <strain evidence="1">Dsil-2018</strain>
    </source>
</reference>
<keyword evidence="2" id="KW-1185">Reference proteome</keyword>
<dbReference type="Proteomes" id="UP000821865">
    <property type="component" value="Chromosome 2"/>
</dbReference>
<sequence>MVGSPQDVDDVITQASAITLHKSQGGTYASVGYEYARTHPQKLVYVALSRCTNLNGIYLTNCDGDHTFYHREANPDKPMVDEFRRLESHRLHTVTQRYLAALKEQELSRVCETLWSVNSPESLRSRSSTFALSPPTRWTLPETPCSAKLTSCVSPRLGITALRPVVVVRRCGSRVRRCCVRARRCHSPSGRCGRVPQAIPALQRRTATATAVLASRPRSPRLP</sequence>
<dbReference type="EMBL" id="CM023471">
    <property type="protein sequence ID" value="KAH7965550.1"/>
    <property type="molecule type" value="Genomic_DNA"/>
</dbReference>
<protein>
    <submittedName>
        <fullName evidence="1">Uncharacterized protein</fullName>
    </submittedName>
</protein>
<proteinExistence type="predicted"/>
<comment type="caution">
    <text evidence="1">The sequence shown here is derived from an EMBL/GenBank/DDBJ whole genome shotgun (WGS) entry which is preliminary data.</text>
</comment>